<keyword evidence="4" id="KW-1185">Reference proteome</keyword>
<dbReference type="OrthoDB" id="10359475at2759"/>
<dbReference type="AlphaFoldDB" id="A0A2G5IEL4"/>
<protein>
    <submittedName>
        <fullName evidence="1">Uncharacterized protein</fullName>
    </submittedName>
</protein>
<dbReference type="EMBL" id="CP134188">
    <property type="protein sequence ID" value="WPB04362.1"/>
    <property type="molecule type" value="Genomic_DNA"/>
</dbReference>
<sequence length="124" mass="14501">MDTNPTHDGVRMHEGKCKDWKDGLEFGSFAVQWMPNVDGEDISCHESCDLLVYKEKHCGRKERSMIKEWPQLFPIYAIQRVNDERPRTLCHSFELHNVTAKGKSVELHCGPKWFDYPIVDRPLN</sequence>
<evidence type="ECO:0000313" key="3">
    <source>
        <dbReference type="Proteomes" id="UP000230605"/>
    </source>
</evidence>
<name>A0A2G5IEL4_CERBT</name>
<dbReference type="Proteomes" id="UP001302367">
    <property type="component" value="Chromosome 5"/>
</dbReference>
<accession>A0A2G5IEL4</accession>
<reference evidence="1 3" key="1">
    <citation type="submission" date="2015-10" db="EMBL/GenBank/DDBJ databases">
        <title>The cercosporin biosynthetic gene cluster was horizontally transferred to several fungal lineages and shown to be expanded in Cercospora beticola based on microsynteny with recipient genomes.</title>
        <authorList>
            <person name="De Jonge R."/>
            <person name="Ebert M.K."/>
            <person name="Suttle J.C."/>
            <person name="Jurick Ii W.M."/>
            <person name="Secor G.A."/>
            <person name="Thomma B.P."/>
            <person name="Van De Peer Y."/>
            <person name="Bolton M.D."/>
        </authorList>
    </citation>
    <scope>NUCLEOTIDE SEQUENCE [LARGE SCALE GENOMIC DNA]</scope>
    <source>
        <strain evidence="1 3">09-40</strain>
    </source>
</reference>
<evidence type="ECO:0000313" key="2">
    <source>
        <dbReference type="EMBL" id="WPB04362.1"/>
    </source>
</evidence>
<evidence type="ECO:0000313" key="1">
    <source>
        <dbReference type="EMBL" id="PIB03219.1"/>
    </source>
</evidence>
<organism evidence="1 3">
    <name type="scientific">Cercospora beticola</name>
    <name type="common">Sugarbeet leaf spot fungus</name>
    <dbReference type="NCBI Taxonomy" id="122368"/>
    <lineage>
        <taxon>Eukaryota</taxon>
        <taxon>Fungi</taxon>
        <taxon>Dikarya</taxon>
        <taxon>Ascomycota</taxon>
        <taxon>Pezizomycotina</taxon>
        <taxon>Dothideomycetes</taxon>
        <taxon>Dothideomycetidae</taxon>
        <taxon>Mycosphaerellales</taxon>
        <taxon>Mycosphaerellaceae</taxon>
        <taxon>Cercospora</taxon>
    </lineage>
</organism>
<dbReference type="EMBL" id="LKMD01000099">
    <property type="protein sequence ID" value="PIB03219.1"/>
    <property type="molecule type" value="Genomic_DNA"/>
</dbReference>
<reference evidence="2 4" key="2">
    <citation type="submission" date="2023-09" db="EMBL/GenBank/DDBJ databases">
        <title>Complete-Gapless Cercospora beticola genome.</title>
        <authorList>
            <person name="Wyatt N.A."/>
            <person name="Spanner R.E."/>
            <person name="Bolton M.D."/>
        </authorList>
    </citation>
    <scope>NUCLEOTIDE SEQUENCE [LARGE SCALE GENOMIC DNA]</scope>
    <source>
        <strain evidence="2">Cb09-40</strain>
    </source>
</reference>
<dbReference type="Proteomes" id="UP000230605">
    <property type="component" value="Chromosome 10"/>
</dbReference>
<evidence type="ECO:0000313" key="4">
    <source>
        <dbReference type="Proteomes" id="UP001302367"/>
    </source>
</evidence>
<gene>
    <name evidence="1" type="ORF">CB0940_11983</name>
    <name evidence="2" type="ORF">RHO25_009008</name>
</gene>
<proteinExistence type="predicted"/>